<protein>
    <submittedName>
        <fullName evidence="1">Uncharacterized protein</fullName>
    </submittedName>
</protein>
<dbReference type="EMBL" id="JAFDST010000006">
    <property type="protein sequence ID" value="MBP1083491.1"/>
    <property type="molecule type" value="Genomic_DNA"/>
</dbReference>
<accession>A0ABS4D1I6</accession>
<dbReference type="Proteomes" id="UP000674416">
    <property type="component" value="Unassembled WGS sequence"/>
</dbReference>
<name>A0ABS4D1I6_9BACI</name>
<evidence type="ECO:0000313" key="2">
    <source>
        <dbReference type="Proteomes" id="UP000674416"/>
    </source>
</evidence>
<comment type="caution">
    <text evidence="1">The sequence shown here is derived from an EMBL/GenBank/DDBJ whole genome shotgun (WGS) entry which is preliminary data.</text>
</comment>
<evidence type="ECO:0000313" key="1">
    <source>
        <dbReference type="EMBL" id="MBP1083491.1"/>
    </source>
</evidence>
<keyword evidence="2" id="KW-1185">Reference proteome</keyword>
<reference evidence="1 2" key="1">
    <citation type="submission" date="2021-01" db="EMBL/GenBank/DDBJ databases">
        <title>Genomic Encyclopedia of Type Strains, Phase IV (KMG-IV): sequencing the most valuable type-strain genomes for metagenomic binning, comparative biology and taxonomic classification.</title>
        <authorList>
            <person name="Goeker M."/>
        </authorList>
    </citation>
    <scope>NUCLEOTIDE SEQUENCE [LARGE SCALE GENOMIC DNA]</scope>
    <source>
        <strain evidence="1 2">DSM 103394</strain>
    </source>
</reference>
<organism evidence="1 2">
    <name type="scientific">Bacillus capparidis</name>
    <dbReference type="NCBI Taxonomy" id="1840411"/>
    <lineage>
        <taxon>Bacteria</taxon>
        <taxon>Bacillati</taxon>
        <taxon>Bacillota</taxon>
        <taxon>Bacilli</taxon>
        <taxon>Bacillales</taxon>
        <taxon>Bacillaceae</taxon>
        <taxon>Bacillus</taxon>
    </lineage>
</organism>
<proteinExistence type="predicted"/>
<sequence>MNHKRNIDLIKELIERTEQLAFQDEIKLDAIRQDAEIRQ</sequence>
<gene>
    <name evidence="1" type="ORF">JOC74_004019</name>
</gene>